<dbReference type="OMA" id="SIECPRL"/>
<reference evidence="1 2" key="1">
    <citation type="journal article" date="2007" name="Science">
        <title>Genomic minimalism in the early diverging intestinal parasite Giardia lamblia.</title>
        <authorList>
            <person name="Morrison H.G."/>
            <person name="McArthur A.G."/>
            <person name="Gillin F.D."/>
            <person name="Aley S.B."/>
            <person name="Adam R.D."/>
            <person name="Olsen G.J."/>
            <person name="Best A.A."/>
            <person name="Cande W.Z."/>
            <person name="Chen F."/>
            <person name="Cipriano M.J."/>
            <person name="Davids B.J."/>
            <person name="Dawson S.C."/>
            <person name="Elmendorf H.G."/>
            <person name="Hehl A.B."/>
            <person name="Holder M.E."/>
            <person name="Huse S.M."/>
            <person name="Kim U.U."/>
            <person name="Lasek-Nesselquist E."/>
            <person name="Manning G."/>
            <person name="Nigam A."/>
            <person name="Nixon J.E."/>
            <person name="Palm D."/>
            <person name="Passamaneck N.E."/>
            <person name="Prabhu A."/>
            <person name="Reich C.I."/>
            <person name="Reiner D.S."/>
            <person name="Samuelson J."/>
            <person name="Svard S.G."/>
            <person name="Sogin M.L."/>
        </authorList>
    </citation>
    <scope>NUCLEOTIDE SEQUENCE [LARGE SCALE GENOMIC DNA]</scope>
    <source>
        <strain evidence="1 2">WB C6</strain>
    </source>
</reference>
<protein>
    <submittedName>
        <fullName evidence="1">Uncharacterized protein</fullName>
    </submittedName>
</protein>
<dbReference type="AlphaFoldDB" id="A8B6K6"/>
<dbReference type="Proteomes" id="UP000001548">
    <property type="component" value="Unassembled WGS sequence"/>
</dbReference>
<dbReference type="HOGENOM" id="CLU_2377214_0_0_1"/>
<dbReference type="EMBL" id="AACB03000005">
    <property type="protein sequence ID" value="KAE8301897.1"/>
    <property type="molecule type" value="Genomic_DNA"/>
</dbReference>
<comment type="caution">
    <text evidence="1">The sequence shown here is derived from an EMBL/GenBank/DDBJ whole genome shotgun (WGS) entry which is preliminary data.</text>
</comment>
<keyword evidence="2" id="KW-1185">Reference proteome</keyword>
<dbReference type="VEuPathDB" id="GiardiaDB:GL50803_26679"/>
<dbReference type="RefSeq" id="XP_001709003.1">
    <property type="nucleotide sequence ID" value="XM_001708951.1"/>
</dbReference>
<evidence type="ECO:0000313" key="2">
    <source>
        <dbReference type="Proteomes" id="UP000001548"/>
    </source>
</evidence>
<accession>A8B6K6</accession>
<sequence>MNVRIDPQLIKIRMNSIEEPRLTDVHRAKLRQSKRVRDLVSHPEVRATIEGILSRPGDRQREAALADAMRRESFRQLYELLVNIAEIADKDTGKD</sequence>
<evidence type="ECO:0000313" key="1">
    <source>
        <dbReference type="EMBL" id="KAE8301897.1"/>
    </source>
</evidence>
<dbReference type="GeneID" id="5701921"/>
<proteinExistence type="predicted"/>
<gene>
    <name evidence="1" type="ORF">GL50803_0026679</name>
</gene>
<organism evidence="1 2">
    <name type="scientific">Giardia intestinalis (strain ATCC 50803 / WB clone C6)</name>
    <name type="common">Giardia lamblia</name>
    <dbReference type="NCBI Taxonomy" id="184922"/>
    <lineage>
        <taxon>Eukaryota</taxon>
        <taxon>Metamonada</taxon>
        <taxon>Diplomonadida</taxon>
        <taxon>Hexamitidae</taxon>
        <taxon>Giardiinae</taxon>
        <taxon>Giardia</taxon>
    </lineage>
</organism>
<name>A8B6K6_GIAIC</name>
<dbReference type="KEGG" id="gla:GL50803_0026679"/>